<evidence type="ECO:0000259" key="2">
    <source>
        <dbReference type="Pfam" id="PF13556"/>
    </source>
</evidence>
<keyword evidence="6" id="KW-1185">Reference proteome</keyword>
<dbReference type="AlphaFoldDB" id="A0A561TRY1"/>
<dbReference type="RefSeq" id="WP_167531931.1">
    <property type="nucleotide sequence ID" value="NZ_BNCE01000022.1"/>
</dbReference>
<dbReference type="InterPro" id="IPR025751">
    <property type="entry name" value="RsbRD_N_dom"/>
</dbReference>
<dbReference type="Pfam" id="PF17853">
    <property type="entry name" value="GGDEF_2"/>
    <property type="match status" value="1"/>
</dbReference>
<accession>A0A561TRY1</accession>
<feature type="domain" description="RsbT co-antagonist protein RsbRD N-terminal" evidence="3">
    <location>
        <begin position="23"/>
        <end position="162"/>
    </location>
</feature>
<organism evidence="5 6">
    <name type="scientific">Streptomyces capillispiralis</name>
    <dbReference type="NCBI Taxonomy" id="68182"/>
    <lineage>
        <taxon>Bacteria</taxon>
        <taxon>Bacillati</taxon>
        <taxon>Actinomycetota</taxon>
        <taxon>Actinomycetes</taxon>
        <taxon>Kitasatosporales</taxon>
        <taxon>Streptomycetaceae</taxon>
        <taxon>Streptomyces</taxon>
    </lineage>
</organism>
<dbReference type="InterPro" id="IPR025736">
    <property type="entry name" value="PucR_C-HTH_dom"/>
</dbReference>
<dbReference type="Pfam" id="PF13556">
    <property type="entry name" value="HTH_30"/>
    <property type="match status" value="1"/>
</dbReference>
<dbReference type="Gene3D" id="1.10.10.2840">
    <property type="entry name" value="PucR C-terminal helix-turn-helix domain"/>
    <property type="match status" value="1"/>
</dbReference>
<reference evidence="5 6" key="1">
    <citation type="submission" date="2019-06" db="EMBL/GenBank/DDBJ databases">
        <title>Sequencing the genomes of 1000 actinobacteria strains.</title>
        <authorList>
            <person name="Klenk H.-P."/>
        </authorList>
    </citation>
    <scope>NUCLEOTIDE SEQUENCE [LARGE SCALE GENOMIC DNA]</scope>
    <source>
        <strain evidence="5 6">DSM 41695</strain>
    </source>
</reference>
<evidence type="ECO:0000256" key="1">
    <source>
        <dbReference type="ARBA" id="ARBA00006754"/>
    </source>
</evidence>
<dbReference type="InterPro" id="IPR041522">
    <property type="entry name" value="CdaR_GGDEF"/>
</dbReference>
<dbReference type="Proteomes" id="UP000316603">
    <property type="component" value="Unassembled WGS sequence"/>
</dbReference>
<protein>
    <submittedName>
        <fullName evidence="5">PucR-like helix-turn-helix protein</fullName>
    </submittedName>
</protein>
<comment type="similarity">
    <text evidence="1">Belongs to the CdaR family.</text>
</comment>
<dbReference type="Pfam" id="PF14361">
    <property type="entry name" value="RsbRD_N"/>
    <property type="match status" value="1"/>
</dbReference>
<evidence type="ECO:0000313" key="6">
    <source>
        <dbReference type="Proteomes" id="UP000316603"/>
    </source>
</evidence>
<dbReference type="InterPro" id="IPR051448">
    <property type="entry name" value="CdaR-like_regulators"/>
</dbReference>
<evidence type="ECO:0000313" key="5">
    <source>
        <dbReference type="EMBL" id="TWF89873.1"/>
    </source>
</evidence>
<dbReference type="InterPro" id="IPR042070">
    <property type="entry name" value="PucR_C-HTH_sf"/>
</dbReference>
<sequence length="430" mass="47125">MSTTSPDSRRVTAFADWIDRSPEEVADMVFRACVAAVPSFVTNGPEVERAFRTTCSAFLPFVSKAVATGEITHGAALPPEAEHLTRRLPAAGIKLVDLVLTYDVAGNELLDAFGKELRAGSCRPEGDRADTLSVVMGRLFRFRQAALSQAMAVYRQEQEVLRRCETPDVREAVRQTLTGELGDAEAEQRLGYRMNTRHVGFVVWGHEATEAALRQVAARLCASLRAGADLIVPSDGHALHGWLSVPENAPGVDVLRARLSVPEGIRISLGMPHYGSDGFRITHREALETQSLADRAMPQPARPDAPAEARSIVSFCDVVALVFASRDVELASHFVRCQLGGLVEPRHSVLRETLRVWFEELGSPTRAARRLNVHVNTLVKRLNRVSEIVARPLDAGDFAFRFAFELSRTHHANGVSEPHARGHRGTGPGR</sequence>
<dbReference type="PANTHER" id="PTHR33744:SF1">
    <property type="entry name" value="DNA-BINDING TRANSCRIPTIONAL ACTIVATOR ADER"/>
    <property type="match status" value="1"/>
</dbReference>
<evidence type="ECO:0000259" key="4">
    <source>
        <dbReference type="Pfam" id="PF17853"/>
    </source>
</evidence>
<dbReference type="PANTHER" id="PTHR33744">
    <property type="entry name" value="CARBOHYDRATE DIACID REGULATOR"/>
    <property type="match status" value="1"/>
</dbReference>
<feature type="domain" description="PucR C-terminal helix-turn-helix" evidence="2">
    <location>
        <begin position="350"/>
        <end position="405"/>
    </location>
</feature>
<evidence type="ECO:0000259" key="3">
    <source>
        <dbReference type="Pfam" id="PF14361"/>
    </source>
</evidence>
<comment type="caution">
    <text evidence="5">The sequence shown here is derived from an EMBL/GenBank/DDBJ whole genome shotgun (WGS) entry which is preliminary data.</text>
</comment>
<dbReference type="EMBL" id="VIWV01000001">
    <property type="protein sequence ID" value="TWF89873.1"/>
    <property type="molecule type" value="Genomic_DNA"/>
</dbReference>
<proteinExistence type="inferred from homology"/>
<gene>
    <name evidence="5" type="ORF">FHX78_116920</name>
</gene>
<name>A0A561TRY1_9ACTN</name>
<feature type="domain" description="CdaR GGDEF-like" evidence="4">
    <location>
        <begin position="185"/>
        <end position="290"/>
    </location>
</feature>